<dbReference type="HAMAP" id="MF_00238">
    <property type="entry name" value="Cytidyl_kinase_type1"/>
    <property type="match status" value="1"/>
</dbReference>
<evidence type="ECO:0000256" key="6">
    <source>
        <dbReference type="ARBA" id="ARBA00047615"/>
    </source>
</evidence>
<dbReference type="SMART" id="SM00382">
    <property type="entry name" value="AAA"/>
    <property type="match status" value="1"/>
</dbReference>
<dbReference type="NCBIfam" id="TIGR00017">
    <property type="entry name" value="cmk"/>
    <property type="match status" value="1"/>
</dbReference>
<evidence type="ECO:0000256" key="7">
    <source>
        <dbReference type="ARBA" id="ARBA00048478"/>
    </source>
</evidence>
<dbReference type="Proteomes" id="UP001486565">
    <property type="component" value="Chromosome"/>
</dbReference>
<name>A0ABZ2Y6J3_9FIRM</name>
<evidence type="ECO:0000256" key="4">
    <source>
        <dbReference type="ARBA" id="ARBA00022777"/>
    </source>
</evidence>
<evidence type="ECO:0000256" key="1">
    <source>
        <dbReference type="ARBA" id="ARBA00009427"/>
    </source>
</evidence>
<dbReference type="EC" id="2.7.4.25" evidence="8"/>
<comment type="similarity">
    <text evidence="1 8">Belongs to the cytidylate kinase family. Type 1 subfamily.</text>
</comment>
<dbReference type="CDD" id="cd02020">
    <property type="entry name" value="CMPK"/>
    <property type="match status" value="1"/>
</dbReference>
<keyword evidence="8" id="KW-0963">Cytoplasm</keyword>
<dbReference type="InterPro" id="IPR003136">
    <property type="entry name" value="Cytidylate_kin"/>
</dbReference>
<keyword evidence="5 8" id="KW-0067">ATP-binding</keyword>
<evidence type="ECO:0000313" key="11">
    <source>
        <dbReference type="Proteomes" id="UP001486565"/>
    </source>
</evidence>
<dbReference type="InterPro" id="IPR011994">
    <property type="entry name" value="Cytidylate_kinase_dom"/>
</dbReference>
<feature type="binding site" evidence="8">
    <location>
        <begin position="10"/>
        <end position="18"/>
    </location>
    <ligand>
        <name>ATP</name>
        <dbReference type="ChEBI" id="CHEBI:30616"/>
    </ligand>
</feature>
<dbReference type="EMBL" id="CP121687">
    <property type="protein sequence ID" value="WZL70530.1"/>
    <property type="molecule type" value="Genomic_DNA"/>
</dbReference>
<dbReference type="SUPFAM" id="SSF52540">
    <property type="entry name" value="P-loop containing nucleoside triphosphate hydrolases"/>
    <property type="match status" value="1"/>
</dbReference>
<protein>
    <recommendedName>
        <fullName evidence="8">Cytidylate kinase</fullName>
        <shortName evidence="8">CK</shortName>
        <ecNumber evidence="8">2.7.4.25</ecNumber>
    </recommendedName>
    <alternativeName>
        <fullName evidence="8">Cytidine monophosphate kinase</fullName>
        <shortName evidence="8">CMP kinase</shortName>
    </alternativeName>
</protein>
<accession>A0ABZ2Y6J3</accession>
<dbReference type="Pfam" id="PF02224">
    <property type="entry name" value="Cytidylate_kin"/>
    <property type="match status" value="1"/>
</dbReference>
<evidence type="ECO:0000256" key="5">
    <source>
        <dbReference type="ARBA" id="ARBA00022840"/>
    </source>
</evidence>
<feature type="domain" description="AAA+ ATPase" evidence="9">
    <location>
        <begin position="2"/>
        <end position="155"/>
    </location>
</feature>
<keyword evidence="4 8" id="KW-0418">Kinase</keyword>
<dbReference type="Gene3D" id="3.40.50.300">
    <property type="entry name" value="P-loop containing nucleotide triphosphate hydrolases"/>
    <property type="match status" value="1"/>
</dbReference>
<dbReference type="RefSeq" id="WP_341877496.1">
    <property type="nucleotide sequence ID" value="NZ_CP121687.1"/>
</dbReference>
<evidence type="ECO:0000256" key="3">
    <source>
        <dbReference type="ARBA" id="ARBA00022741"/>
    </source>
</evidence>
<comment type="catalytic activity">
    <reaction evidence="6 8">
        <text>dCMP + ATP = dCDP + ADP</text>
        <dbReference type="Rhea" id="RHEA:25094"/>
        <dbReference type="ChEBI" id="CHEBI:30616"/>
        <dbReference type="ChEBI" id="CHEBI:57566"/>
        <dbReference type="ChEBI" id="CHEBI:58593"/>
        <dbReference type="ChEBI" id="CHEBI:456216"/>
        <dbReference type="EC" id="2.7.4.25"/>
    </reaction>
</comment>
<dbReference type="GO" id="GO:0016301">
    <property type="term" value="F:kinase activity"/>
    <property type="evidence" value="ECO:0007669"/>
    <property type="project" value="UniProtKB-KW"/>
</dbReference>
<dbReference type="PANTHER" id="PTHR21299:SF2">
    <property type="entry name" value="CYTIDYLATE KINASE"/>
    <property type="match status" value="1"/>
</dbReference>
<dbReference type="PANTHER" id="PTHR21299">
    <property type="entry name" value="CYTIDYLATE KINASE/PANTOATE-BETA-ALANINE LIGASE"/>
    <property type="match status" value="1"/>
</dbReference>
<reference evidence="10 11" key="1">
    <citation type="submission" date="2023-03" db="EMBL/GenBank/DDBJ databases">
        <title>Novel Species.</title>
        <authorList>
            <person name="Ma S."/>
        </authorList>
    </citation>
    <scope>NUCLEOTIDE SEQUENCE [LARGE SCALE GENOMIC DNA]</scope>
    <source>
        <strain evidence="10 11">LIND6LT2</strain>
    </source>
</reference>
<evidence type="ECO:0000259" key="9">
    <source>
        <dbReference type="SMART" id="SM00382"/>
    </source>
</evidence>
<keyword evidence="2 8" id="KW-0808">Transferase</keyword>
<organism evidence="10 11">
    <name type="scientific">Defluviitalea saccharophila</name>
    <dbReference type="NCBI Taxonomy" id="879970"/>
    <lineage>
        <taxon>Bacteria</taxon>
        <taxon>Bacillati</taxon>
        <taxon>Bacillota</taxon>
        <taxon>Clostridia</taxon>
        <taxon>Lachnospirales</taxon>
        <taxon>Defluviitaleaceae</taxon>
        <taxon>Defluviitalea</taxon>
    </lineage>
</organism>
<evidence type="ECO:0000313" key="10">
    <source>
        <dbReference type="EMBL" id="WZL70530.1"/>
    </source>
</evidence>
<evidence type="ECO:0000256" key="2">
    <source>
        <dbReference type="ARBA" id="ARBA00022679"/>
    </source>
</evidence>
<comment type="subcellular location">
    <subcellularLocation>
        <location evidence="8">Cytoplasm</location>
    </subcellularLocation>
</comment>
<sequence>MKHFAIAIDGPAGAGKSTIAKMIAKKLNIIYVDTGAMYRAVALYCINHGINCRDKESVEKILDQIEIKIQYIDNVQRILLNNEDVTDKIRTQEISQGASDVATIQAVRIKMVELQRNLAKTVSVVMDGRDIGTHVLPDADLKIFLTASVEERANRRYKELIQNGIECNLSKIKEEIEARDKNDSCRECSPLKKAEDAVEVDTTGQTIQEVVNRIISLIPKQFDTNNDN</sequence>
<evidence type="ECO:0000256" key="8">
    <source>
        <dbReference type="HAMAP-Rule" id="MF_00238"/>
    </source>
</evidence>
<dbReference type="InterPro" id="IPR003593">
    <property type="entry name" value="AAA+_ATPase"/>
</dbReference>
<gene>
    <name evidence="8 10" type="primary">cmk</name>
    <name evidence="10" type="ORF">QBE51_03095</name>
</gene>
<proteinExistence type="inferred from homology"/>
<comment type="catalytic activity">
    <reaction evidence="7 8">
        <text>CMP + ATP = CDP + ADP</text>
        <dbReference type="Rhea" id="RHEA:11600"/>
        <dbReference type="ChEBI" id="CHEBI:30616"/>
        <dbReference type="ChEBI" id="CHEBI:58069"/>
        <dbReference type="ChEBI" id="CHEBI:60377"/>
        <dbReference type="ChEBI" id="CHEBI:456216"/>
        <dbReference type="EC" id="2.7.4.25"/>
    </reaction>
</comment>
<keyword evidence="3 8" id="KW-0547">Nucleotide-binding</keyword>
<dbReference type="InterPro" id="IPR027417">
    <property type="entry name" value="P-loop_NTPase"/>
</dbReference>
<dbReference type="CDD" id="cd02019">
    <property type="entry name" value="NK"/>
    <property type="match status" value="1"/>
</dbReference>
<keyword evidence="11" id="KW-1185">Reference proteome</keyword>